<dbReference type="EMBL" id="MCBA01000067">
    <property type="protein sequence ID" value="RGP89837.1"/>
    <property type="molecule type" value="Genomic_DNA"/>
</dbReference>
<evidence type="ECO:0000313" key="1">
    <source>
        <dbReference type="EMBL" id="RGP89837.1"/>
    </source>
</evidence>
<dbReference type="Proteomes" id="UP000266701">
    <property type="component" value="Unassembled WGS sequence"/>
</dbReference>
<proteinExistence type="predicted"/>
<accession>A0A395TYH6</accession>
<evidence type="ECO:0000313" key="2">
    <source>
        <dbReference type="Proteomes" id="UP000266701"/>
    </source>
</evidence>
<sequence length="76" mass="8747">MRPCIPEHRLEIVMSIISERDLPLKTRQAVRLVVLNGYTYELAEIKSGVTRKTIAKAVKHIDKIDTLLVKTYRNSI</sequence>
<organism evidence="1 2">
    <name type="scientific">Vibrio cholerae</name>
    <dbReference type="NCBI Taxonomy" id="666"/>
    <lineage>
        <taxon>Bacteria</taxon>
        <taxon>Pseudomonadati</taxon>
        <taxon>Pseudomonadota</taxon>
        <taxon>Gammaproteobacteria</taxon>
        <taxon>Vibrionales</taxon>
        <taxon>Vibrionaceae</taxon>
        <taxon>Vibrio</taxon>
    </lineage>
</organism>
<dbReference type="AlphaFoldDB" id="A0A395TYH6"/>
<protein>
    <submittedName>
        <fullName evidence="1">Uncharacterized protein</fullName>
    </submittedName>
</protein>
<comment type="caution">
    <text evidence="1">The sequence shown here is derived from an EMBL/GenBank/DDBJ whole genome shotgun (WGS) entry which is preliminary data.</text>
</comment>
<reference evidence="1 2" key="1">
    <citation type="journal article" date="2017" name="Emerg. Infect. Dis.">
        <title>Carbapenemase VCC-1-Producing Vibrio cholerae in Coastal Waters of Germany.</title>
        <authorList>
            <person name="Hammerl J.A."/>
            <person name="Jackel C."/>
            <person name="Bortolaia V."/>
            <person name="Schwartz K."/>
            <person name="Bier N."/>
            <person name="Hendriksen R.S."/>
            <person name="Guerra B."/>
            <person name="Strauch E."/>
        </authorList>
    </citation>
    <scope>NUCLEOTIDE SEQUENCE [LARGE SCALE GENOMIC DNA]</scope>
    <source>
        <strain evidence="1 2">VN-2825</strain>
    </source>
</reference>
<name>A0A395TYH6_VIBCL</name>
<gene>
    <name evidence="1" type="ORF">BC353_09760</name>
</gene>